<organism evidence="1 2">
    <name type="scientific">Nephila pilipes</name>
    <name type="common">Giant wood spider</name>
    <name type="synonym">Nephila maculata</name>
    <dbReference type="NCBI Taxonomy" id="299642"/>
    <lineage>
        <taxon>Eukaryota</taxon>
        <taxon>Metazoa</taxon>
        <taxon>Ecdysozoa</taxon>
        <taxon>Arthropoda</taxon>
        <taxon>Chelicerata</taxon>
        <taxon>Arachnida</taxon>
        <taxon>Araneae</taxon>
        <taxon>Araneomorphae</taxon>
        <taxon>Entelegynae</taxon>
        <taxon>Araneoidea</taxon>
        <taxon>Nephilidae</taxon>
        <taxon>Nephila</taxon>
    </lineage>
</organism>
<evidence type="ECO:0000313" key="2">
    <source>
        <dbReference type="Proteomes" id="UP000887013"/>
    </source>
</evidence>
<comment type="caution">
    <text evidence="1">The sequence shown here is derived from an EMBL/GenBank/DDBJ whole genome shotgun (WGS) entry which is preliminary data.</text>
</comment>
<dbReference type="GO" id="GO:0003676">
    <property type="term" value="F:nucleic acid binding"/>
    <property type="evidence" value="ECO:0007669"/>
    <property type="project" value="InterPro"/>
</dbReference>
<dbReference type="AlphaFoldDB" id="A0A8X6U7V9"/>
<gene>
    <name evidence="1" type="ORF">NPIL_559571</name>
</gene>
<dbReference type="Proteomes" id="UP000887013">
    <property type="component" value="Unassembled WGS sequence"/>
</dbReference>
<dbReference type="InterPro" id="IPR036397">
    <property type="entry name" value="RNaseH_sf"/>
</dbReference>
<evidence type="ECO:0008006" key="3">
    <source>
        <dbReference type="Google" id="ProtNLM"/>
    </source>
</evidence>
<name>A0A8X6U7V9_NEPPI</name>
<keyword evidence="2" id="KW-1185">Reference proteome</keyword>
<evidence type="ECO:0000313" key="1">
    <source>
        <dbReference type="EMBL" id="GFU01316.1"/>
    </source>
</evidence>
<reference evidence="1" key="1">
    <citation type="submission" date="2020-08" db="EMBL/GenBank/DDBJ databases">
        <title>Multicomponent nature underlies the extraordinary mechanical properties of spider dragline silk.</title>
        <authorList>
            <person name="Kono N."/>
            <person name="Nakamura H."/>
            <person name="Mori M."/>
            <person name="Yoshida Y."/>
            <person name="Ohtoshi R."/>
            <person name="Malay A.D."/>
            <person name="Moran D.A.P."/>
            <person name="Tomita M."/>
            <person name="Numata K."/>
            <person name="Arakawa K."/>
        </authorList>
    </citation>
    <scope>NUCLEOTIDE SEQUENCE</scope>
</reference>
<protein>
    <recommendedName>
        <fullName evidence="3">RNase H type-1 domain-containing protein</fullName>
    </recommendedName>
</protein>
<dbReference type="SUPFAM" id="SSF53098">
    <property type="entry name" value="Ribonuclease H-like"/>
    <property type="match status" value="1"/>
</dbReference>
<proteinExistence type="predicted"/>
<dbReference type="EMBL" id="BMAW01122981">
    <property type="protein sequence ID" value="GFU01316.1"/>
    <property type="molecule type" value="Genomic_DNA"/>
</dbReference>
<dbReference type="InterPro" id="IPR012337">
    <property type="entry name" value="RNaseH-like_sf"/>
</dbReference>
<dbReference type="Gene3D" id="3.30.420.10">
    <property type="entry name" value="Ribonuclease H-like superfamily/Ribonuclease H"/>
    <property type="match status" value="1"/>
</dbReference>
<sequence>MLKSTRFFLAVTNLQSRLGSFEKAIILVYSRSAIETIALQHLSESLIMSKIKQVIRELFMIGKIVEFQWIPSHVDIDGNKRADLLAKRGTKSHMEEIAIPLDSLKRCVREKIILNFNSDLSNKSRDKSEKILQMTGKNSVIDHVKRRWLISDQKLDMTAYYNIKRE</sequence>
<accession>A0A8X6U7V9</accession>
<dbReference type="OrthoDB" id="6429252at2759"/>